<dbReference type="SUPFAM" id="SSF52980">
    <property type="entry name" value="Restriction endonuclease-like"/>
    <property type="match status" value="1"/>
</dbReference>
<reference evidence="2 3" key="1">
    <citation type="submission" date="2020-07" db="EMBL/GenBank/DDBJ databases">
        <title>Transfer of Campylobacter canadensis to the novel genus Avispirillum gen. nov., that also includes two novel species recovered from migratory waterfowl: Avispirillum anseris sp. nov. and Avispirillum brantae sp. nov.</title>
        <authorList>
            <person name="Miller W.G."/>
            <person name="Chapman M.H."/>
            <person name="Yee E."/>
            <person name="Inglis G.D."/>
        </authorList>
    </citation>
    <scope>NUCLEOTIDE SEQUENCE [LARGE SCALE GENOMIC DNA]</scope>
    <source>
        <strain evidence="2 3">L283</strain>
    </source>
</reference>
<evidence type="ECO:0000259" key="1">
    <source>
        <dbReference type="Pfam" id="PF03008"/>
    </source>
</evidence>
<accession>A0ABS7WQB5</accession>
<protein>
    <submittedName>
        <fullName evidence="2">ATP-binding protein</fullName>
    </submittedName>
</protein>
<feature type="domain" description="DUF234" evidence="1">
    <location>
        <begin position="130"/>
        <end position="210"/>
    </location>
</feature>
<keyword evidence="3" id="KW-1185">Reference proteome</keyword>
<evidence type="ECO:0000313" key="2">
    <source>
        <dbReference type="EMBL" id="MBZ7986957.1"/>
    </source>
</evidence>
<name>A0ABS7WQB5_9BACT</name>
<dbReference type="EMBL" id="JACGBB010000003">
    <property type="protein sequence ID" value="MBZ7986957.1"/>
    <property type="molecule type" value="Genomic_DNA"/>
</dbReference>
<keyword evidence="2" id="KW-0067">ATP-binding</keyword>
<comment type="caution">
    <text evidence="2">The sequence shown here is derived from an EMBL/GenBank/DDBJ whole genome shotgun (WGS) entry which is preliminary data.</text>
</comment>
<sequence length="267" mass="32146">MIKFLDFCKANKHLNLDEAFLFWAVFDEKKYEKSLNDINFYIKQIINNYNPKEYDFSNEYIKALCQYAKKSRLEFSINKNISRFKARGIFHNLIKKNILKIEKNQDLIKIHKRFYQQNKVIFTSNYTRFYFYFLKPNEKLILNDKERAFNKIINNFSEYLSFIYELAACEYAQNKFNIFNVSSIWGKDYECDIYYNNDDFCLLGEVKYKGKKICLKTLNELINKAKLLNLKVDYYLLFSNSGFSNNLLANKNNNVLCKDIFSFKEFL</sequence>
<gene>
    <name evidence="2" type="ORF">AVCANL283_02335</name>
</gene>
<dbReference type="InterPro" id="IPR004256">
    <property type="entry name" value="DUF234"/>
</dbReference>
<dbReference type="Pfam" id="PF03008">
    <property type="entry name" value="DUF234"/>
    <property type="match status" value="1"/>
</dbReference>
<proteinExistence type="predicted"/>
<dbReference type="GO" id="GO:0005524">
    <property type="term" value="F:ATP binding"/>
    <property type="evidence" value="ECO:0007669"/>
    <property type="project" value="UniProtKB-KW"/>
</dbReference>
<evidence type="ECO:0000313" key="3">
    <source>
        <dbReference type="Proteomes" id="UP000786183"/>
    </source>
</evidence>
<dbReference type="Proteomes" id="UP000786183">
    <property type="component" value="Unassembled WGS sequence"/>
</dbReference>
<keyword evidence="2" id="KW-0547">Nucleotide-binding</keyword>
<organism evidence="2 3">
    <name type="scientific">Campylobacter canadensis</name>
    <dbReference type="NCBI Taxonomy" id="449520"/>
    <lineage>
        <taxon>Bacteria</taxon>
        <taxon>Pseudomonadati</taxon>
        <taxon>Campylobacterota</taxon>
        <taxon>Epsilonproteobacteria</taxon>
        <taxon>Campylobacterales</taxon>
        <taxon>Campylobacteraceae</taxon>
        <taxon>Campylobacter</taxon>
    </lineage>
</organism>
<dbReference type="InterPro" id="IPR011335">
    <property type="entry name" value="Restrct_endonuc-II-like"/>
</dbReference>